<dbReference type="CDD" id="cd00051">
    <property type="entry name" value="EFh"/>
    <property type="match status" value="2"/>
</dbReference>
<evidence type="ECO:0000259" key="4">
    <source>
        <dbReference type="PROSITE" id="PS50222"/>
    </source>
</evidence>
<dbReference type="Gene3D" id="1.10.238.10">
    <property type="entry name" value="EF-hand"/>
    <property type="match status" value="2"/>
</dbReference>
<name>A0A7S2EWD9_9STRA</name>
<dbReference type="InterPro" id="IPR011992">
    <property type="entry name" value="EF-hand-dom_pair"/>
</dbReference>
<dbReference type="PROSITE" id="PS50222">
    <property type="entry name" value="EF_HAND_2"/>
    <property type="match status" value="3"/>
</dbReference>
<keyword evidence="1" id="KW-0677">Repeat</keyword>
<keyword evidence="2" id="KW-0106">Calcium</keyword>
<dbReference type="InterPro" id="IPR018247">
    <property type="entry name" value="EF_Hand_1_Ca_BS"/>
</dbReference>
<feature type="domain" description="EF-hand" evidence="4">
    <location>
        <begin position="139"/>
        <end position="174"/>
    </location>
</feature>
<dbReference type="EMBL" id="HBGN01039676">
    <property type="protein sequence ID" value="CAD9358164.1"/>
    <property type="molecule type" value="Transcribed_RNA"/>
</dbReference>
<dbReference type="InterPro" id="IPR002048">
    <property type="entry name" value="EF_hand_dom"/>
</dbReference>
<feature type="domain" description="EF-hand" evidence="4">
    <location>
        <begin position="33"/>
        <end position="68"/>
    </location>
</feature>
<dbReference type="SUPFAM" id="SSF47473">
    <property type="entry name" value="EF-hand"/>
    <property type="match status" value="1"/>
</dbReference>
<feature type="domain" description="EF-hand" evidence="4">
    <location>
        <begin position="103"/>
        <end position="138"/>
    </location>
</feature>
<dbReference type="Pfam" id="PF13499">
    <property type="entry name" value="EF-hand_7"/>
    <property type="match status" value="2"/>
</dbReference>
<dbReference type="AlphaFoldDB" id="A0A7S2EWD9"/>
<proteinExistence type="predicted"/>
<feature type="region of interest" description="Disordered" evidence="3">
    <location>
        <begin position="1"/>
        <end position="26"/>
    </location>
</feature>
<dbReference type="FunFam" id="1.10.238.10:FF:000003">
    <property type="entry name" value="Calmodulin A"/>
    <property type="match status" value="1"/>
</dbReference>
<dbReference type="SMART" id="SM00054">
    <property type="entry name" value="EFh"/>
    <property type="match status" value="4"/>
</dbReference>
<protein>
    <recommendedName>
        <fullName evidence="4">EF-hand domain-containing protein</fullName>
    </recommendedName>
</protein>
<sequence>MRRAAKLNFTSERQKKKVEEQEQKQFSDSFDYHEQVEIRETFRAFDVDQSGQLSNENLKHIMARVGVPMSESQLSTLVGEMDIDGNGEVSEEDFLQWYRKHLEEEVDSNEFFEMLDRSGSGVITLTDLKAYVDTFHLNFTVFDLASLIGEIDRDGDGRISENEIDELLETFAPRELASREKSCTWYFFYPFRKIDEAKNWLADR</sequence>
<dbReference type="PANTHER" id="PTHR23050">
    <property type="entry name" value="CALCIUM BINDING PROTEIN"/>
    <property type="match status" value="1"/>
</dbReference>
<dbReference type="InterPro" id="IPR050145">
    <property type="entry name" value="Centrin_CML-like"/>
</dbReference>
<evidence type="ECO:0000256" key="1">
    <source>
        <dbReference type="ARBA" id="ARBA00022737"/>
    </source>
</evidence>
<evidence type="ECO:0000256" key="3">
    <source>
        <dbReference type="SAM" id="MobiDB-lite"/>
    </source>
</evidence>
<evidence type="ECO:0000256" key="2">
    <source>
        <dbReference type="ARBA" id="ARBA00022837"/>
    </source>
</evidence>
<feature type="compositionally biased region" description="Basic and acidic residues" evidence="3">
    <location>
        <begin position="17"/>
        <end position="26"/>
    </location>
</feature>
<evidence type="ECO:0000313" key="5">
    <source>
        <dbReference type="EMBL" id="CAD9358164.1"/>
    </source>
</evidence>
<reference evidence="5" key="1">
    <citation type="submission" date="2021-01" db="EMBL/GenBank/DDBJ databases">
        <authorList>
            <person name="Corre E."/>
            <person name="Pelletier E."/>
            <person name="Niang G."/>
            <person name="Scheremetjew M."/>
            <person name="Finn R."/>
            <person name="Kale V."/>
            <person name="Holt S."/>
            <person name="Cochrane G."/>
            <person name="Meng A."/>
            <person name="Brown T."/>
            <person name="Cohen L."/>
        </authorList>
    </citation>
    <scope>NUCLEOTIDE SEQUENCE</scope>
    <source>
        <strain evidence="5">Pop2</strain>
    </source>
</reference>
<organism evidence="5">
    <name type="scientific">Ditylum brightwellii</name>
    <dbReference type="NCBI Taxonomy" id="49249"/>
    <lineage>
        <taxon>Eukaryota</taxon>
        <taxon>Sar</taxon>
        <taxon>Stramenopiles</taxon>
        <taxon>Ochrophyta</taxon>
        <taxon>Bacillariophyta</taxon>
        <taxon>Mediophyceae</taxon>
        <taxon>Lithodesmiophycidae</taxon>
        <taxon>Lithodesmiales</taxon>
        <taxon>Lithodesmiaceae</taxon>
        <taxon>Ditylum</taxon>
    </lineage>
</organism>
<accession>A0A7S2EWD9</accession>
<gene>
    <name evidence="5" type="ORF">DBRI1063_LOCUS25384</name>
</gene>
<dbReference type="GO" id="GO:0005509">
    <property type="term" value="F:calcium ion binding"/>
    <property type="evidence" value="ECO:0007669"/>
    <property type="project" value="InterPro"/>
</dbReference>
<dbReference type="PROSITE" id="PS00018">
    <property type="entry name" value="EF_HAND_1"/>
    <property type="match status" value="2"/>
</dbReference>